<feature type="region of interest" description="Disordered" evidence="1">
    <location>
        <begin position="1954"/>
        <end position="1983"/>
    </location>
</feature>
<evidence type="ECO:0000259" key="4">
    <source>
        <dbReference type="Pfam" id="PF23099"/>
    </source>
</evidence>
<feature type="domain" description="U3 small nucleolar RNA-associated protein 20" evidence="3">
    <location>
        <begin position="1040"/>
        <end position="1264"/>
    </location>
</feature>
<reference evidence="5" key="1">
    <citation type="submission" date="2020-11" db="EMBL/GenBank/DDBJ databases">
        <authorList>
            <consortium name="DOE Joint Genome Institute"/>
            <person name="Ahrendt S."/>
            <person name="Riley R."/>
            <person name="Andreopoulos W."/>
            <person name="Labutti K."/>
            <person name="Pangilinan J."/>
            <person name="Ruiz-Duenas F.J."/>
            <person name="Barrasa J.M."/>
            <person name="Sanchez-Garcia M."/>
            <person name="Camarero S."/>
            <person name="Miyauchi S."/>
            <person name="Serrano A."/>
            <person name="Linde D."/>
            <person name="Babiker R."/>
            <person name="Drula E."/>
            <person name="Ayuso-Fernandez I."/>
            <person name="Pacheco R."/>
            <person name="Padilla G."/>
            <person name="Ferreira P."/>
            <person name="Barriuso J."/>
            <person name="Kellner H."/>
            <person name="Castanera R."/>
            <person name="Alfaro M."/>
            <person name="Ramirez L."/>
            <person name="Pisabarro A.G."/>
            <person name="Kuo A."/>
            <person name="Tritt A."/>
            <person name="Lipzen A."/>
            <person name="He G."/>
            <person name="Yan M."/>
            <person name="Ng V."/>
            <person name="Cullen D."/>
            <person name="Martin F."/>
            <person name="Rosso M.-N."/>
            <person name="Henrissat B."/>
            <person name="Hibbett D."/>
            <person name="Martinez A.T."/>
            <person name="Grigoriev I.V."/>
        </authorList>
    </citation>
    <scope>NUCLEOTIDE SEQUENCE</scope>
    <source>
        <strain evidence="5">MF-IS2</strain>
    </source>
</reference>
<dbReference type="InterPro" id="IPR057525">
    <property type="entry name" value="UTP20_C"/>
</dbReference>
<dbReference type="GO" id="GO:0032040">
    <property type="term" value="C:small-subunit processome"/>
    <property type="evidence" value="ECO:0007669"/>
    <property type="project" value="TreeGrafter"/>
</dbReference>
<proteinExistence type="predicted"/>
<evidence type="ECO:0000259" key="2">
    <source>
        <dbReference type="Pfam" id="PF07539"/>
    </source>
</evidence>
<comment type="caution">
    <text evidence="5">The sequence shown here is derived from an EMBL/GenBank/DDBJ whole genome shotgun (WGS) entry which is preliminary data.</text>
</comment>
<dbReference type="OrthoDB" id="360653at2759"/>
<feature type="compositionally biased region" description="Acidic residues" evidence="1">
    <location>
        <begin position="980"/>
        <end position="998"/>
    </location>
</feature>
<dbReference type="PANTHER" id="PTHR17695:SF11">
    <property type="entry name" value="SMALL SUBUNIT PROCESSOME COMPONENT 20 HOMOLOG"/>
    <property type="match status" value="1"/>
</dbReference>
<dbReference type="PANTHER" id="PTHR17695">
    <property type="entry name" value="SMALL SUBUNIT PROCESSOME COMPONENT 20 HOMOLOG"/>
    <property type="match status" value="1"/>
</dbReference>
<keyword evidence="6" id="KW-1185">Reference proteome</keyword>
<dbReference type="InterPro" id="IPR011989">
    <property type="entry name" value="ARM-like"/>
</dbReference>
<dbReference type="Pfam" id="PF20416">
    <property type="entry name" value="UTP20"/>
    <property type="match status" value="1"/>
</dbReference>
<protein>
    <submittedName>
        <fullName evidence="5">Uncharacterized protein</fullName>
    </submittedName>
</protein>
<evidence type="ECO:0000313" key="5">
    <source>
        <dbReference type="EMBL" id="KAF9449247.1"/>
    </source>
</evidence>
<feature type="domain" description="U3 small nucleolar RNA-associated protein 20 C-terminal" evidence="4">
    <location>
        <begin position="1739"/>
        <end position="1966"/>
    </location>
</feature>
<sequence length="1983" mass="223086">MISAPGGVQEVLKRCLQGEEVSLDVQGVRERVLRIGRVVQVVGDSEGAELCARWLIAQLKVNLRPLWSPAAAALSALSQRFGDVVWNLFFSEIRGAGEEVPHASEARDEVDEGTGDDIWEEERSWRDPSAHKLRVALARWLDSEYRVKELVKESRTGERFDPFSYGHQLLMTLGECHNLAEKHNRDIIIHFLSLVSSSSSQPPPKLSKQKLTSWLTLFSKFSNPKALYSTETLRGIYTAHLSHPDRSIQSLALSCLFTYKSPELANHEERIRLLLDDARWRDELTLLEIGSVNPADRHDVVDVIVRVLFGLMLERRGRTRGADRRAAVLGALAGCTDDELGLLVDLMLKPLGSHKHDVHDGGSEEGFVVGKMLEGVTDKQAIGFLTLLGDVLKNLGSRLVLYWPALLGSTIDILNNAQKRLDVLVREGGQDDAAEGEEAEVEDAEDKEDTPSTSSVKVLRSIRQLGLKRFSDFFKCPVTFDFASYLPAAFNSFILPRLPNLDKENTQAPSALMELFHVWSLRSEYSIFLVQYSDMLLPKVYDCLVATNVKPSVIMHIFNITERILAHSASEENVRDKVLKPHVSVLLNNLAVLVERVKDVAAVATPIGQRQIGILSEIAQYSEDAAQATTLLTLFIPLLRKPSKFVSEKIKMDLLKILANLMGLIPELRDRQSAIYNKTYDLFGHLFQSLRSRASRVSLVNAFNQLAGLNDNVPLASLLEDLNAYSKKRIDEPDFDRRLGAFDRLNDSVYKTLSSMDWAPVLHNSLYCIQDAVELAVRNNASFSMRHLVDVVAVRREGEGGFEEVFLKLLFPGLKNGLRSKNELVRSEVLGVIAYAVEKLEFVAALKDMRVLLEAGDEEANFFNNILHVQLHRRSRALRRLGDHCDEGHLRSSTLSEIFIPLVANYIASTTTVDHHLVNDAIVATGRMAKQLSWSAYYALVQRYIKLAKAKDESERIYVRTLVSILDNFHFPMDETVVESEEKEEDEVEVDVSAENEQDEHREKKGKVPTIAMSAAQISRVADAINLRLLPSLLDYLEKHDATTDDNTRIPVSIGIVTVAKHLPEATRESQITRLLTILSQILRSRSQETRDLARDALIRISVSLGPKYLPLVFKELRGALTRGPQLHVLAFVTHAILLQVTSPEHTETFKLLDDCVNDVAHVSAEVIFGESGKDVLSEDFKTKMREVRGSSSRSLDSFATIAKVISPNKISSLLAPLRAIMQETQSLKVMQLVDEVLKRVASGLNNNQHLIPTELIVLCHTLISQNAKFLKQSAQKKKTTPKGDAIVQLKKDASGDTNHYVNNSFRFVTFGLDLLNTALRRSRFNFHDTETIKRLESMVVIIGNTLYSTNAPVIILGLKCAAGLTKCPLNNLPKSVPVFISQMIDTIRQTGNTESEIVQVAFRSLAAILRDFPAAQVKEKDLIFLLELLAPDLEEHERQAAVFTMLRAIVARKFVVPEIYDIMEKVSEITITSQSPQVQELCRGVLLQFLLDYPQGKGRLRNQMSFFAKNLSYVHESGRKSVMELLSAIISKFQEALIHEYADLLFVALVMAIANDDSAKCREMAAQLIKNLYVRLDEERRKLIFSHLHTWATQEAQPQLTWVSLQIYGFIIDAAQADVKPYLSAIMEDLHVALVRSSESLAQDAEDAESVEMEIDLDWKIPYHSLTVLFKALRVFPDICKDDTAVPWNLVTAHLLYPHAWTRTAACRLLGLLFTALPIAPPRIDLPDDHPASFVGMQDTAKKLSLQLKSENLDETLGMQVVKNLFFVGKCFYAVPKPNINGVKGGTELADDPLDDETGEQIAEEDGGTKGKDPLPWLFSKLSYQIKSAHIARRKWTRSASTWHQQPLAALRWFAAMTSHMDAERVEQFLVHILTPVYRLTEEDTIRDAQMEELKTTAIELQDLVQAKVGTTKFSNVYNQIRQKTQELRRERKVSRTLQVTINPEAAARRKLQRNVIKKESRKRKDRGFAEGRGKFKRRKSE</sequence>
<feature type="domain" description="U3 small nucleolar RNA-associated protein 20 N-terminal" evidence="2">
    <location>
        <begin position="206"/>
        <end position="822"/>
    </location>
</feature>
<feature type="region of interest" description="Disordered" evidence="1">
    <location>
        <begin position="429"/>
        <end position="452"/>
    </location>
</feature>
<evidence type="ECO:0000259" key="3">
    <source>
        <dbReference type="Pfam" id="PF20416"/>
    </source>
</evidence>
<dbReference type="Pfam" id="PF07539">
    <property type="entry name" value="UTP20_N"/>
    <property type="match status" value="1"/>
</dbReference>
<evidence type="ECO:0000256" key="1">
    <source>
        <dbReference type="SAM" id="MobiDB-lite"/>
    </source>
</evidence>
<evidence type="ECO:0000313" key="6">
    <source>
        <dbReference type="Proteomes" id="UP000807342"/>
    </source>
</evidence>
<dbReference type="InterPro" id="IPR052575">
    <property type="entry name" value="SSU_processome_comp_20"/>
</dbReference>
<dbReference type="Proteomes" id="UP000807342">
    <property type="component" value="Unassembled WGS sequence"/>
</dbReference>
<dbReference type="Pfam" id="PF23099">
    <property type="entry name" value="UTP20_C"/>
    <property type="match status" value="1"/>
</dbReference>
<feature type="region of interest" description="Disordered" evidence="1">
    <location>
        <begin position="980"/>
        <end position="1008"/>
    </location>
</feature>
<accession>A0A9P5XFF5</accession>
<dbReference type="GO" id="GO:0030686">
    <property type="term" value="C:90S preribosome"/>
    <property type="evidence" value="ECO:0007669"/>
    <property type="project" value="TreeGrafter"/>
</dbReference>
<dbReference type="SUPFAM" id="SSF48371">
    <property type="entry name" value="ARM repeat"/>
    <property type="match status" value="2"/>
</dbReference>
<dbReference type="Gene3D" id="1.25.10.10">
    <property type="entry name" value="Leucine-rich Repeat Variant"/>
    <property type="match status" value="1"/>
</dbReference>
<feature type="compositionally biased region" description="Acidic residues" evidence="1">
    <location>
        <begin position="1790"/>
        <end position="1807"/>
    </location>
</feature>
<dbReference type="InterPro" id="IPR046523">
    <property type="entry name" value="UTP20_dom"/>
</dbReference>
<dbReference type="InterPro" id="IPR011430">
    <property type="entry name" value="UTP20_N"/>
</dbReference>
<dbReference type="EMBL" id="MU151136">
    <property type="protein sequence ID" value="KAF9449247.1"/>
    <property type="molecule type" value="Genomic_DNA"/>
</dbReference>
<gene>
    <name evidence="5" type="ORF">P691DRAFT_667817</name>
</gene>
<dbReference type="InterPro" id="IPR016024">
    <property type="entry name" value="ARM-type_fold"/>
</dbReference>
<organism evidence="5 6">
    <name type="scientific">Macrolepiota fuliginosa MF-IS2</name>
    <dbReference type="NCBI Taxonomy" id="1400762"/>
    <lineage>
        <taxon>Eukaryota</taxon>
        <taxon>Fungi</taxon>
        <taxon>Dikarya</taxon>
        <taxon>Basidiomycota</taxon>
        <taxon>Agaricomycotina</taxon>
        <taxon>Agaricomycetes</taxon>
        <taxon>Agaricomycetidae</taxon>
        <taxon>Agaricales</taxon>
        <taxon>Agaricineae</taxon>
        <taxon>Agaricaceae</taxon>
        <taxon>Macrolepiota</taxon>
    </lineage>
</organism>
<feature type="region of interest" description="Disordered" evidence="1">
    <location>
        <begin position="1787"/>
        <end position="1813"/>
    </location>
</feature>
<name>A0A9P5XFF5_9AGAR</name>
<feature type="compositionally biased region" description="Acidic residues" evidence="1">
    <location>
        <begin position="430"/>
        <end position="448"/>
    </location>
</feature>